<evidence type="ECO:0000313" key="2">
    <source>
        <dbReference type="Proteomes" id="UP001204851"/>
    </source>
</evidence>
<accession>A0ABT1BLK2</accession>
<proteinExistence type="predicted"/>
<organism evidence="1 2">
    <name type="scientific">Ideonella oryzae</name>
    <dbReference type="NCBI Taxonomy" id="2937441"/>
    <lineage>
        <taxon>Bacteria</taxon>
        <taxon>Pseudomonadati</taxon>
        <taxon>Pseudomonadota</taxon>
        <taxon>Betaproteobacteria</taxon>
        <taxon>Burkholderiales</taxon>
        <taxon>Sphaerotilaceae</taxon>
        <taxon>Ideonella</taxon>
    </lineage>
</organism>
<name>A0ABT1BLK2_9BURK</name>
<gene>
    <name evidence="1" type="ORF">M0L44_10260</name>
</gene>
<dbReference type="RefSeq" id="WP_252769626.1">
    <property type="nucleotide sequence ID" value="NZ_JAMXMC010000005.1"/>
</dbReference>
<dbReference type="EMBL" id="JAMXMC010000005">
    <property type="protein sequence ID" value="MCO5977094.1"/>
    <property type="molecule type" value="Genomic_DNA"/>
</dbReference>
<comment type="caution">
    <text evidence="1">The sequence shown here is derived from an EMBL/GenBank/DDBJ whole genome shotgun (WGS) entry which is preliminary data.</text>
</comment>
<sequence length="127" mass="13475">MRPSTDPAAWLAEADPCSAREAWDLFAAAATLRNVGLYRCQSTSNGRTVRLMAGHVRQALVMRGPSGRQRLLDALIAWCQAQLPQVTLPEIVLQPGSLSTASGWQGTAPVRQAGAATPGIVFRPPAA</sequence>
<protein>
    <submittedName>
        <fullName evidence="1">Uncharacterized protein</fullName>
    </submittedName>
</protein>
<reference evidence="1 2" key="1">
    <citation type="submission" date="2022-06" db="EMBL/GenBank/DDBJ databases">
        <title>Ideonella sp. NS12-5 Genome sequencing and assembly.</title>
        <authorList>
            <person name="Jung Y."/>
        </authorList>
    </citation>
    <scope>NUCLEOTIDE SEQUENCE [LARGE SCALE GENOMIC DNA]</scope>
    <source>
        <strain evidence="1 2">NS12-5</strain>
    </source>
</reference>
<keyword evidence="2" id="KW-1185">Reference proteome</keyword>
<dbReference type="Proteomes" id="UP001204851">
    <property type="component" value="Unassembled WGS sequence"/>
</dbReference>
<evidence type="ECO:0000313" key="1">
    <source>
        <dbReference type="EMBL" id="MCO5977094.1"/>
    </source>
</evidence>